<evidence type="ECO:0000256" key="9">
    <source>
        <dbReference type="ARBA" id="ARBA00023065"/>
    </source>
</evidence>
<name>A0A0B5FEX3_9BACT</name>
<keyword evidence="12 14" id="KW-0066">ATP synthesis</keyword>
<keyword evidence="10 14" id="KW-0472">Membrane</keyword>
<dbReference type="GO" id="GO:0043531">
    <property type="term" value="F:ADP binding"/>
    <property type="evidence" value="ECO:0007669"/>
    <property type="project" value="TreeGrafter"/>
</dbReference>
<dbReference type="Proteomes" id="UP000035036">
    <property type="component" value="Chromosome"/>
</dbReference>
<comment type="subcellular location">
    <subcellularLocation>
        <location evidence="14">Cell membrane</location>
        <topology evidence="14">Peripheral membrane protein</topology>
    </subcellularLocation>
    <subcellularLocation>
        <location evidence="2">Membrane</location>
    </subcellularLocation>
</comment>
<feature type="binding site" evidence="14">
    <location>
        <begin position="176"/>
        <end position="183"/>
    </location>
    <ligand>
        <name>ATP</name>
        <dbReference type="ChEBI" id="CHEBI:30616"/>
    </ligand>
</feature>
<evidence type="ECO:0000256" key="2">
    <source>
        <dbReference type="ARBA" id="ARBA00004370"/>
    </source>
</evidence>
<dbReference type="SUPFAM" id="SSF50615">
    <property type="entry name" value="N-terminal domain of alpha and beta subunits of F1 ATP synthase"/>
    <property type="match status" value="1"/>
</dbReference>
<dbReference type="Pfam" id="PF00306">
    <property type="entry name" value="ATP-synt_ab_C"/>
    <property type="match status" value="1"/>
</dbReference>
<dbReference type="InterPro" id="IPR036121">
    <property type="entry name" value="ATPase_F1/V1/A1_a/bsu_N_sf"/>
</dbReference>
<dbReference type="OrthoDB" id="9803053at2"/>
<keyword evidence="4 14" id="KW-0813">Transport</keyword>
<evidence type="ECO:0000256" key="14">
    <source>
        <dbReference type="HAMAP-Rule" id="MF_01346"/>
    </source>
</evidence>
<dbReference type="Gene3D" id="2.40.30.20">
    <property type="match status" value="1"/>
</dbReference>
<dbReference type="STRING" id="483547.GSUB_09280"/>
<dbReference type="PROSITE" id="PS00152">
    <property type="entry name" value="ATPASE_ALPHA_BETA"/>
    <property type="match status" value="1"/>
</dbReference>
<dbReference type="NCBIfam" id="NF009884">
    <property type="entry name" value="PRK13343.1"/>
    <property type="match status" value="1"/>
</dbReference>
<evidence type="ECO:0000256" key="8">
    <source>
        <dbReference type="ARBA" id="ARBA00022967"/>
    </source>
</evidence>
<dbReference type="EC" id="7.1.2.2" evidence="14"/>
<evidence type="ECO:0000259" key="16">
    <source>
        <dbReference type="Pfam" id="PF00306"/>
    </source>
</evidence>
<comment type="catalytic activity">
    <reaction evidence="14">
        <text>ATP + H2O + 4 H(+)(in) = ADP + phosphate + 5 H(+)(out)</text>
        <dbReference type="Rhea" id="RHEA:57720"/>
        <dbReference type="ChEBI" id="CHEBI:15377"/>
        <dbReference type="ChEBI" id="CHEBI:15378"/>
        <dbReference type="ChEBI" id="CHEBI:30616"/>
        <dbReference type="ChEBI" id="CHEBI:43474"/>
        <dbReference type="ChEBI" id="CHEBI:456216"/>
        <dbReference type="EC" id="7.1.2.2"/>
    </reaction>
</comment>
<comment type="function">
    <text evidence="1 14">Produces ATP from ADP in the presence of a proton gradient across the membrane. The alpha chain is a regulatory subunit.</text>
</comment>
<evidence type="ECO:0000259" key="17">
    <source>
        <dbReference type="Pfam" id="PF02874"/>
    </source>
</evidence>
<dbReference type="Pfam" id="PF02874">
    <property type="entry name" value="ATP-synt_ab_N"/>
    <property type="match status" value="1"/>
</dbReference>
<evidence type="ECO:0000256" key="4">
    <source>
        <dbReference type="ARBA" id="ARBA00022448"/>
    </source>
</evidence>
<dbReference type="Gene3D" id="1.20.150.20">
    <property type="entry name" value="ATP synthase alpha/beta chain, C-terminal domain"/>
    <property type="match status" value="1"/>
</dbReference>
<evidence type="ECO:0000256" key="1">
    <source>
        <dbReference type="ARBA" id="ARBA00003784"/>
    </source>
</evidence>
<dbReference type="GO" id="GO:0046933">
    <property type="term" value="F:proton-transporting ATP synthase activity, rotational mechanism"/>
    <property type="evidence" value="ECO:0007669"/>
    <property type="project" value="UniProtKB-UniRule"/>
</dbReference>
<reference evidence="18 19" key="1">
    <citation type="journal article" date="2015" name="Genome Announc.">
        <title>Genomes of Geoalkalibacter ferrihydriticus Z-0531T and Geoalkalibacter subterraneus Red1T, Two Haloalkaliphilic Metal-Reducing Deltaproteobacteria.</title>
        <authorList>
            <person name="Badalamenti J.P."/>
            <person name="Krajmalnik-Brown R."/>
            <person name="Torres C.I."/>
            <person name="Bond D.R."/>
        </authorList>
    </citation>
    <scope>NUCLEOTIDE SEQUENCE [LARGE SCALE GENOMIC DNA]</scope>
    <source>
        <strain evidence="18 19">Red1</strain>
    </source>
</reference>
<dbReference type="PANTHER" id="PTHR48082">
    <property type="entry name" value="ATP SYNTHASE SUBUNIT ALPHA, MITOCHONDRIAL"/>
    <property type="match status" value="1"/>
</dbReference>
<dbReference type="Pfam" id="PF00006">
    <property type="entry name" value="ATP-synt_ab"/>
    <property type="match status" value="1"/>
</dbReference>
<dbReference type="CDD" id="cd18116">
    <property type="entry name" value="ATP-synt_F1_alpha_N"/>
    <property type="match status" value="1"/>
</dbReference>
<evidence type="ECO:0000313" key="18">
    <source>
        <dbReference type="EMBL" id="AJF06692.1"/>
    </source>
</evidence>
<evidence type="ECO:0000256" key="5">
    <source>
        <dbReference type="ARBA" id="ARBA00022741"/>
    </source>
</evidence>
<dbReference type="AlphaFoldDB" id="A0A0B5FEX3"/>
<dbReference type="GO" id="GO:0005886">
    <property type="term" value="C:plasma membrane"/>
    <property type="evidence" value="ECO:0007669"/>
    <property type="project" value="UniProtKB-SubCell"/>
</dbReference>
<evidence type="ECO:0000256" key="12">
    <source>
        <dbReference type="ARBA" id="ARBA00023310"/>
    </source>
</evidence>
<evidence type="ECO:0000256" key="11">
    <source>
        <dbReference type="ARBA" id="ARBA00023196"/>
    </source>
</evidence>
<dbReference type="EMBL" id="CP010311">
    <property type="protein sequence ID" value="AJF06692.1"/>
    <property type="molecule type" value="Genomic_DNA"/>
</dbReference>
<keyword evidence="5 14" id="KW-0547">Nucleotide-binding</keyword>
<keyword evidence="18" id="KW-0378">Hydrolase</keyword>
<feature type="site" description="Required for activity" evidence="14">
    <location>
        <position position="369"/>
    </location>
</feature>
<dbReference type="HAMAP" id="MF_01346">
    <property type="entry name" value="ATP_synth_alpha_bact"/>
    <property type="match status" value="1"/>
</dbReference>
<keyword evidence="6 14" id="KW-0375">Hydrogen ion transport</keyword>
<dbReference type="CDD" id="cd18113">
    <property type="entry name" value="ATP-synt_F1_alpha_C"/>
    <property type="match status" value="1"/>
</dbReference>
<dbReference type="PANTHER" id="PTHR48082:SF2">
    <property type="entry name" value="ATP SYNTHASE SUBUNIT ALPHA, MITOCHONDRIAL"/>
    <property type="match status" value="1"/>
</dbReference>
<dbReference type="GO" id="GO:0005524">
    <property type="term" value="F:ATP binding"/>
    <property type="evidence" value="ECO:0007669"/>
    <property type="project" value="UniProtKB-UniRule"/>
</dbReference>
<dbReference type="NCBIfam" id="TIGR00962">
    <property type="entry name" value="atpA"/>
    <property type="match status" value="1"/>
</dbReference>
<dbReference type="SUPFAM" id="SSF47917">
    <property type="entry name" value="C-terminal domain of alpha and beta subunits of F1 ATP synthase"/>
    <property type="match status" value="1"/>
</dbReference>
<feature type="domain" description="ATP synthase alpha subunit C-terminal" evidence="16">
    <location>
        <begin position="378"/>
        <end position="501"/>
    </location>
</feature>
<organism evidence="18 19">
    <name type="scientific">Geoalkalibacter subterraneus</name>
    <dbReference type="NCBI Taxonomy" id="483547"/>
    <lineage>
        <taxon>Bacteria</taxon>
        <taxon>Pseudomonadati</taxon>
        <taxon>Thermodesulfobacteriota</taxon>
        <taxon>Desulfuromonadia</taxon>
        <taxon>Desulfuromonadales</taxon>
        <taxon>Geoalkalibacteraceae</taxon>
        <taxon>Geoalkalibacter</taxon>
    </lineage>
</organism>
<evidence type="ECO:0000256" key="3">
    <source>
        <dbReference type="ARBA" id="ARBA00008936"/>
    </source>
</evidence>
<comment type="similarity">
    <text evidence="3 14">Belongs to the ATPase alpha/beta chains family.</text>
</comment>
<keyword evidence="8 14" id="KW-1278">Translocase</keyword>
<dbReference type="InterPro" id="IPR020003">
    <property type="entry name" value="ATPase_a/bsu_AS"/>
</dbReference>
<sequence length="517" mass="56966">MTDKPSQSDQWLDDIFSTLEQSLDNFSPRLEPRIVGRISYVGKGIARVRGLAGVQGEELLSFPGNALGLAFNINVREIGVVMLDDYDHLGAGDEVHRTGRVLDVPVGEELIGRVVDPSGRVRDSKGPLRFRERRAVERPAPEIMDRAPVTVPLMTGLKAIDALIPIGRGQRELILGDRQTGKTAIAIDTIINQKGKGVLCVYCAIGQRASSVARVIADLEQRGAMDYTTVVTVEGDDAPGLRFIAPYAATTMAEYFMEQGEDVLVVYDDLTHHARSYRELSLLLRRPPGREAFPGDIFYIHSRLLERSTHLRDELGGGSLTALPIIETEAQNISAYIPTNLISITDGQIYLSPGLFRKGVLPPIDIGMSVSRVGGKTQFPAYRAVAGDLRLTYSQFEELEAFSRFGTRLDEDTRKTLERGKRIRSVLKQPQYAPLPAAEQIIVLLAVNEGIFDSVPDDKLMEAETLIRDGLQHILKIADKIENGEKLTDEDLATLRQTASEAIADLVIDSENHSEAE</sequence>
<dbReference type="InterPro" id="IPR038376">
    <property type="entry name" value="ATP_synth_asu_C_sf"/>
</dbReference>
<dbReference type="GO" id="GO:0045259">
    <property type="term" value="C:proton-transporting ATP synthase complex"/>
    <property type="evidence" value="ECO:0007669"/>
    <property type="project" value="UniProtKB-KW"/>
</dbReference>
<dbReference type="InterPro" id="IPR005294">
    <property type="entry name" value="ATP_synth_F1_asu"/>
</dbReference>
<dbReference type="InterPro" id="IPR023366">
    <property type="entry name" value="ATP_synth_asu-like_sf"/>
</dbReference>
<dbReference type="InterPro" id="IPR004100">
    <property type="entry name" value="ATPase_F1/V1/A1_a/bsu_N"/>
</dbReference>
<keyword evidence="14" id="KW-1003">Cell membrane</keyword>
<evidence type="ECO:0000313" key="19">
    <source>
        <dbReference type="Proteomes" id="UP000035036"/>
    </source>
</evidence>
<feature type="domain" description="ATPase F1/V1/A1 complex alpha/beta subunit nucleotide-binding" evidence="15">
    <location>
        <begin position="156"/>
        <end position="371"/>
    </location>
</feature>
<dbReference type="NCBIfam" id="TIGR03324">
    <property type="entry name" value="alt_F1F0_F1_al"/>
    <property type="match status" value="1"/>
</dbReference>
<dbReference type="InterPro" id="IPR027417">
    <property type="entry name" value="P-loop_NTPase"/>
</dbReference>
<protein>
    <recommendedName>
        <fullName evidence="14">ATP synthase subunit alpha</fullName>
        <ecNumber evidence="14">7.1.2.2</ecNumber>
    </recommendedName>
    <alternativeName>
        <fullName evidence="14">ATP synthase F1 sector subunit alpha</fullName>
    </alternativeName>
    <alternativeName>
        <fullName evidence="14">F-ATPase subunit alpha</fullName>
    </alternativeName>
</protein>
<comment type="subunit">
    <text evidence="13">F-type ATPases have 2 components, CF(1) - the catalytic core - and CF(0) - the membrane proton channel. CF(1) has five subunits: alpha(3), beta(3), gamma(1), delta(1), epsilon(1). CF(0) has four main subunits: a(1), b(1), b'(1) and c(9-12).</text>
</comment>
<keyword evidence="7 14" id="KW-0067">ATP-binding</keyword>
<dbReference type="CDD" id="cd01132">
    <property type="entry name" value="F1-ATPase_alpha_CD"/>
    <property type="match status" value="1"/>
</dbReference>
<accession>A0A0B5FEX3</accession>
<evidence type="ECO:0000256" key="6">
    <source>
        <dbReference type="ARBA" id="ARBA00022781"/>
    </source>
</evidence>
<evidence type="ECO:0000256" key="7">
    <source>
        <dbReference type="ARBA" id="ARBA00022840"/>
    </source>
</evidence>
<keyword evidence="11 14" id="KW-0139">CF(1)</keyword>
<dbReference type="Gene3D" id="3.40.50.300">
    <property type="entry name" value="P-loop containing nucleotide triphosphate hydrolases"/>
    <property type="match status" value="1"/>
</dbReference>
<dbReference type="KEGG" id="gsb:GSUB_09280"/>
<dbReference type="FunFam" id="3.40.50.300:FF:000002">
    <property type="entry name" value="ATP synthase subunit alpha"/>
    <property type="match status" value="1"/>
</dbReference>
<keyword evidence="19" id="KW-1185">Reference proteome</keyword>
<proteinExistence type="inferred from homology"/>
<dbReference type="InterPro" id="IPR017710">
    <property type="entry name" value="Alt_ATP_synth_F1_asu"/>
</dbReference>
<gene>
    <name evidence="14" type="primary">atpA</name>
    <name evidence="18" type="ORF">GSUB_09280</name>
</gene>
<dbReference type="HOGENOM" id="CLU_010091_2_1_7"/>
<evidence type="ECO:0000259" key="15">
    <source>
        <dbReference type="Pfam" id="PF00006"/>
    </source>
</evidence>
<dbReference type="GO" id="GO:0016787">
    <property type="term" value="F:hydrolase activity"/>
    <property type="evidence" value="ECO:0007669"/>
    <property type="project" value="UniProtKB-KW"/>
</dbReference>
<feature type="domain" description="ATPase F1/V1/A1 complex alpha/beta subunit N-terminal" evidence="17">
    <location>
        <begin position="33"/>
        <end position="99"/>
    </location>
</feature>
<dbReference type="InterPro" id="IPR000194">
    <property type="entry name" value="ATPase_F1/V1/A1_a/bsu_nucl-bd"/>
</dbReference>
<keyword evidence="9 14" id="KW-0406">Ion transport</keyword>
<evidence type="ECO:0000256" key="10">
    <source>
        <dbReference type="ARBA" id="ARBA00023136"/>
    </source>
</evidence>
<dbReference type="RefSeq" id="WP_040200422.1">
    <property type="nucleotide sequence ID" value="NZ_CP010311.1"/>
</dbReference>
<dbReference type="InterPro" id="IPR033732">
    <property type="entry name" value="ATP_synth_F1_a_nt-bd_dom"/>
</dbReference>
<dbReference type="SUPFAM" id="SSF52540">
    <property type="entry name" value="P-loop containing nucleoside triphosphate hydrolases"/>
    <property type="match status" value="1"/>
</dbReference>
<dbReference type="InterPro" id="IPR000793">
    <property type="entry name" value="ATP_synth_asu_C"/>
</dbReference>
<evidence type="ECO:0000256" key="13">
    <source>
        <dbReference type="ARBA" id="ARBA00026013"/>
    </source>
</evidence>